<feature type="compositionally biased region" description="Basic residues" evidence="4">
    <location>
        <begin position="21"/>
        <end position="38"/>
    </location>
</feature>
<keyword evidence="3" id="KW-0539">Nucleus</keyword>
<feature type="compositionally biased region" description="Basic and acidic residues" evidence="4">
    <location>
        <begin position="88"/>
        <end position="100"/>
    </location>
</feature>
<dbReference type="PANTHER" id="PTHR12687:SF4">
    <property type="entry name" value="NUCLEOLAR COMPLEX PROTEIN 2 HOMOLOG"/>
    <property type="match status" value="1"/>
</dbReference>
<reference evidence="5 6" key="1">
    <citation type="submission" date="2016-07" db="EMBL/GenBank/DDBJ databases">
        <title>Pervasive Adenine N6-methylation of Active Genes in Fungi.</title>
        <authorList>
            <consortium name="DOE Joint Genome Institute"/>
            <person name="Mondo S.J."/>
            <person name="Dannebaum R.O."/>
            <person name="Kuo R.C."/>
            <person name="Labutti K."/>
            <person name="Haridas S."/>
            <person name="Kuo A."/>
            <person name="Salamov A."/>
            <person name="Ahrendt S.R."/>
            <person name="Lipzen A."/>
            <person name="Sullivan W."/>
            <person name="Andreopoulos W.B."/>
            <person name="Clum A."/>
            <person name="Lindquist E."/>
            <person name="Daum C."/>
            <person name="Ramamoorthy G.K."/>
            <person name="Gryganskyi A."/>
            <person name="Culley D."/>
            <person name="Magnuson J.K."/>
            <person name="James T.Y."/>
            <person name="O'Malley M.A."/>
            <person name="Stajich J.E."/>
            <person name="Spatafora J.W."/>
            <person name="Visel A."/>
            <person name="Grigoriev I.V."/>
        </authorList>
    </citation>
    <scope>NUCLEOTIDE SEQUENCE [LARGE SCALE GENOMIC DNA]</scope>
    <source>
        <strain evidence="5 6">12-1054</strain>
    </source>
</reference>
<dbReference type="RefSeq" id="XP_040722855.1">
    <property type="nucleotide sequence ID" value="XM_040866154.1"/>
</dbReference>
<comment type="similarity">
    <text evidence="2">Belongs to the NOC2 family.</text>
</comment>
<accession>A0A1Y2F232</accession>
<evidence type="ECO:0000256" key="2">
    <source>
        <dbReference type="ARBA" id="ARBA00005907"/>
    </source>
</evidence>
<feature type="region of interest" description="Disordered" evidence="4">
    <location>
        <begin position="1"/>
        <end position="122"/>
    </location>
</feature>
<dbReference type="OMA" id="GCLRYYL"/>
<comment type="subcellular location">
    <subcellularLocation>
        <location evidence="1">Nucleus</location>
    </subcellularLocation>
</comment>
<evidence type="ECO:0000256" key="4">
    <source>
        <dbReference type="SAM" id="MobiDB-lite"/>
    </source>
</evidence>
<proteinExistence type="inferred from homology"/>
<dbReference type="EMBL" id="MCFI01000021">
    <property type="protein sequence ID" value="ORY77015.1"/>
    <property type="molecule type" value="Genomic_DNA"/>
</dbReference>
<evidence type="ECO:0000313" key="5">
    <source>
        <dbReference type="EMBL" id="ORY77015.1"/>
    </source>
</evidence>
<dbReference type="GO" id="GO:0030691">
    <property type="term" value="C:Noc2p-Noc3p complex"/>
    <property type="evidence" value="ECO:0007669"/>
    <property type="project" value="TreeGrafter"/>
</dbReference>
<feature type="region of interest" description="Disordered" evidence="4">
    <location>
        <begin position="649"/>
        <end position="690"/>
    </location>
</feature>
<dbReference type="GO" id="GO:0005730">
    <property type="term" value="C:nucleolus"/>
    <property type="evidence" value="ECO:0007669"/>
    <property type="project" value="TreeGrafter"/>
</dbReference>
<dbReference type="GO" id="GO:0042273">
    <property type="term" value="P:ribosomal large subunit biogenesis"/>
    <property type="evidence" value="ECO:0007669"/>
    <property type="project" value="TreeGrafter"/>
</dbReference>
<dbReference type="OrthoDB" id="10266662at2759"/>
<dbReference type="InterPro" id="IPR005343">
    <property type="entry name" value="Noc2"/>
</dbReference>
<feature type="compositionally biased region" description="Basic residues" evidence="4">
    <location>
        <begin position="1"/>
        <end position="13"/>
    </location>
</feature>
<feature type="compositionally biased region" description="Acidic residues" evidence="4">
    <location>
        <begin position="101"/>
        <end position="114"/>
    </location>
</feature>
<protein>
    <submittedName>
        <fullName evidence="5">Noc2p family-domain-containing protein</fullName>
    </submittedName>
</protein>
<evidence type="ECO:0000313" key="6">
    <source>
        <dbReference type="Proteomes" id="UP000193685"/>
    </source>
</evidence>
<dbReference type="SUPFAM" id="SSF48371">
    <property type="entry name" value="ARM repeat"/>
    <property type="match status" value="1"/>
</dbReference>
<dbReference type="InterPro" id="IPR016024">
    <property type="entry name" value="ARM-type_fold"/>
</dbReference>
<evidence type="ECO:0000256" key="1">
    <source>
        <dbReference type="ARBA" id="ARBA00004123"/>
    </source>
</evidence>
<dbReference type="Pfam" id="PF03715">
    <property type="entry name" value="Noc2"/>
    <property type="match status" value="1"/>
</dbReference>
<organism evidence="5 6">
    <name type="scientific">Protomyces lactucae-debilis</name>
    <dbReference type="NCBI Taxonomy" id="2754530"/>
    <lineage>
        <taxon>Eukaryota</taxon>
        <taxon>Fungi</taxon>
        <taxon>Dikarya</taxon>
        <taxon>Ascomycota</taxon>
        <taxon>Taphrinomycotina</taxon>
        <taxon>Taphrinomycetes</taxon>
        <taxon>Taphrinales</taxon>
        <taxon>Protomycetaceae</taxon>
        <taxon>Protomyces</taxon>
    </lineage>
</organism>
<dbReference type="AlphaFoldDB" id="A0A1Y2F232"/>
<dbReference type="Proteomes" id="UP000193685">
    <property type="component" value="Unassembled WGS sequence"/>
</dbReference>
<dbReference type="GO" id="GO:0030690">
    <property type="term" value="C:Noc1p-Noc2p complex"/>
    <property type="evidence" value="ECO:0007669"/>
    <property type="project" value="TreeGrafter"/>
</dbReference>
<feature type="compositionally biased region" description="Basic and acidic residues" evidence="4">
    <location>
        <begin position="52"/>
        <end position="62"/>
    </location>
</feature>
<dbReference type="GO" id="GO:0005654">
    <property type="term" value="C:nucleoplasm"/>
    <property type="evidence" value="ECO:0007669"/>
    <property type="project" value="TreeGrafter"/>
</dbReference>
<dbReference type="GeneID" id="63782753"/>
<feature type="compositionally biased region" description="Basic and acidic residues" evidence="4">
    <location>
        <begin position="649"/>
        <end position="668"/>
    </location>
</feature>
<name>A0A1Y2F232_PROLT</name>
<dbReference type="STRING" id="56484.A0A1Y2F232"/>
<feature type="compositionally biased region" description="Acidic residues" evidence="4">
    <location>
        <begin position="669"/>
        <end position="690"/>
    </location>
</feature>
<gene>
    <name evidence="5" type="ORF">BCR37DRAFT_158660</name>
</gene>
<evidence type="ECO:0000256" key="3">
    <source>
        <dbReference type="ARBA" id="ARBA00023242"/>
    </source>
</evidence>
<dbReference type="PANTHER" id="PTHR12687">
    <property type="entry name" value="NUCLEOLAR COMPLEX 2 AND RAD4-RELATED"/>
    <property type="match status" value="1"/>
</dbReference>
<sequence length="690" mass="78215">MGKASKQTKKFQRNRLDETLKKRKEFKKKAQTFKKRKPTSKDAIDEAADQALKGEKKERNADLFDSMNVDDFMAGGFEAGKPKPSGKAAEKSKPAKKDASDSEEESEAESEAADDGAAHQDELKELSKSDPSFYKFLQENDADLLNFDNAEEADLDFSDEEESSTGAEVITIKTVAKWEQQMADKSLRSLRKVVLGFRAAAHLNEEDGKVYKFAIEDPEVFQRLTKLAVVEIPVFLDAYVPVKKSAGKVKVPTENKKFIKLIPLLKSHFATLLHFLQGLTEPDLQKQVLDASIGLVGYMLSFRKFLKDFVKAVLDIWSTSTSDATRVSAFLLVREFMLLGDAGLRESGLKLVYGALVKESRNVNVYSLPLINLMKNSASDLFGLDPTLSYQLIFGFLRQLAIVLRKAVNEKQKESYKTVYNWQFVNSLDFWSLTLAQHATNDKATLHPLIYPLVQVTLGAIKLAPSSQFFPLRFHLIRSLLRLSQLTGTYIPLAPIIFEPLESADMKRKPIPSTLRPMNFETLVRTKQEYLKTKVYQDQVGEQVVELLQEYYSINSASIAFPELAIPAVVQIKRYLKKTKNAKLARALQSIVERLQANGKFIEQKREGVVFNPRDTTALLKFSDAIEVDKTPLGAYVKIQRTMRQDAKKLIQESEERDARRNGKQESHEIEEELELLDDLEDEEEEEDDE</sequence>
<keyword evidence="6" id="KW-1185">Reference proteome</keyword>
<comment type="caution">
    <text evidence="5">The sequence shown here is derived from an EMBL/GenBank/DDBJ whole genome shotgun (WGS) entry which is preliminary data.</text>
</comment>